<protein>
    <submittedName>
        <fullName evidence="2">Cysteine proteinase</fullName>
    </submittedName>
</protein>
<feature type="region of interest" description="Disordered" evidence="1">
    <location>
        <begin position="114"/>
        <end position="136"/>
    </location>
</feature>
<dbReference type="AlphaFoldDB" id="A0A9W7SZU3"/>
<accession>A0A9W7SZU3</accession>
<dbReference type="Gene3D" id="3.90.70.10">
    <property type="entry name" value="Cysteine proteinases"/>
    <property type="match status" value="1"/>
</dbReference>
<dbReference type="SUPFAM" id="SSF54001">
    <property type="entry name" value="Cysteine proteinases"/>
    <property type="match status" value="1"/>
</dbReference>
<dbReference type="EMBL" id="RIBY02000247">
    <property type="protein sequence ID" value="KAH9844694.1"/>
    <property type="molecule type" value="Genomic_DNA"/>
</dbReference>
<sequence length="136" mass="15488">MRVPDGVLKGSIWRNWPQRRPLVKTRLKGMVNRGAECYKIALLHTLLHVPQMHQYLGNVHKRCDLQANQCGQCAAQPLWQIYWDDHRWAGDPNRLRDAEAKSIAALKVSAPAGVQAENRAGQRDSYSWTSKPSDMT</sequence>
<dbReference type="InterPro" id="IPR038765">
    <property type="entry name" value="Papain-like_cys_pep_sf"/>
</dbReference>
<name>A0A9W7SZU3_9PEZI</name>
<proteinExistence type="predicted"/>
<dbReference type="Proteomes" id="UP001138500">
    <property type="component" value="Unassembled WGS sequence"/>
</dbReference>
<evidence type="ECO:0000256" key="1">
    <source>
        <dbReference type="SAM" id="MobiDB-lite"/>
    </source>
</evidence>
<comment type="caution">
    <text evidence="2">The sequence shown here is derived from an EMBL/GenBank/DDBJ whole genome shotgun (WGS) entry which is preliminary data.</text>
</comment>
<organism evidence="2 3">
    <name type="scientific">Teratosphaeria destructans</name>
    <dbReference type="NCBI Taxonomy" id="418781"/>
    <lineage>
        <taxon>Eukaryota</taxon>
        <taxon>Fungi</taxon>
        <taxon>Dikarya</taxon>
        <taxon>Ascomycota</taxon>
        <taxon>Pezizomycotina</taxon>
        <taxon>Dothideomycetes</taxon>
        <taxon>Dothideomycetidae</taxon>
        <taxon>Mycosphaerellales</taxon>
        <taxon>Teratosphaeriaceae</taxon>
        <taxon>Teratosphaeria</taxon>
    </lineage>
</organism>
<evidence type="ECO:0000313" key="2">
    <source>
        <dbReference type="EMBL" id="KAH9844694.1"/>
    </source>
</evidence>
<reference evidence="2 3" key="2">
    <citation type="journal article" date="2021" name="Curr. Genet.">
        <title>Genetic response to nitrogen starvation in the aggressive Eucalyptus foliar pathogen Teratosphaeria destructans.</title>
        <authorList>
            <person name="Havenga M."/>
            <person name="Wingfield B.D."/>
            <person name="Wingfield M.J."/>
            <person name="Dreyer L.L."/>
            <person name="Roets F."/>
            <person name="Aylward J."/>
        </authorList>
    </citation>
    <scope>NUCLEOTIDE SEQUENCE [LARGE SCALE GENOMIC DNA]</scope>
    <source>
        <strain evidence="2">CMW44962</strain>
    </source>
</reference>
<feature type="compositionally biased region" description="Polar residues" evidence="1">
    <location>
        <begin position="124"/>
        <end position="136"/>
    </location>
</feature>
<reference evidence="2 3" key="1">
    <citation type="journal article" date="2018" name="IMA Fungus">
        <title>IMA Genome-F 10: Nine draft genome sequences of Claviceps purpurea s.lat., including C. arundinis, C. humidiphila, and C. cf. spartinae, pseudomolecules for the pitch canker pathogen Fusarium circinatum, draft genome of Davidsoniella eucalypti, Grosmannia galeiformis, Quambalaria eucalypti, and Teratosphaeria destructans.</title>
        <authorList>
            <person name="Wingfield B.D."/>
            <person name="Liu M."/>
            <person name="Nguyen H.D."/>
            <person name="Lane F.A."/>
            <person name="Morgan S.W."/>
            <person name="De Vos L."/>
            <person name="Wilken P.M."/>
            <person name="Duong T.A."/>
            <person name="Aylward J."/>
            <person name="Coetzee M.P."/>
            <person name="Dadej K."/>
            <person name="De Beer Z.W."/>
            <person name="Findlay W."/>
            <person name="Havenga M."/>
            <person name="Kolarik M."/>
            <person name="Menzies J.G."/>
            <person name="Naidoo K."/>
            <person name="Pochopski O."/>
            <person name="Shoukouhi P."/>
            <person name="Santana Q.C."/>
            <person name="Seifert K.A."/>
            <person name="Soal N."/>
            <person name="Steenkamp E.T."/>
            <person name="Tatham C.T."/>
            <person name="van der Nest M.A."/>
            <person name="Wingfield M.J."/>
        </authorList>
    </citation>
    <scope>NUCLEOTIDE SEQUENCE [LARGE SCALE GENOMIC DNA]</scope>
    <source>
        <strain evidence="2">CMW44962</strain>
    </source>
</reference>
<evidence type="ECO:0000313" key="3">
    <source>
        <dbReference type="Proteomes" id="UP001138500"/>
    </source>
</evidence>
<keyword evidence="3" id="KW-1185">Reference proteome</keyword>
<dbReference type="OrthoDB" id="289038at2759"/>
<gene>
    <name evidence="2" type="ORF">Tdes44962_MAKER07168</name>
</gene>